<dbReference type="AlphaFoldDB" id="A0AAN9RE26"/>
<gene>
    <name evidence="1" type="ORF">VNO80_10685</name>
</gene>
<reference evidence="1 2" key="1">
    <citation type="submission" date="2024-01" db="EMBL/GenBank/DDBJ databases">
        <title>The genomes of 5 underutilized Papilionoideae crops provide insights into root nodulation and disease resistanc.</title>
        <authorList>
            <person name="Jiang F."/>
        </authorList>
    </citation>
    <scope>NUCLEOTIDE SEQUENCE [LARGE SCALE GENOMIC DNA]</scope>
    <source>
        <strain evidence="1">JINMINGXINNONG_FW02</strain>
        <tissue evidence="1">Leaves</tissue>
    </source>
</reference>
<keyword evidence="2" id="KW-1185">Reference proteome</keyword>
<accession>A0AAN9RE26</accession>
<sequence length="78" mass="8597">MVSDLSEHWSLLESIIAESREPLNTKIIMKRMSWKKRGRASSIKQCRMEQGCAAMGCLSAPRGVVGSPVGKPMYTVVS</sequence>
<dbReference type="EMBL" id="JAYMYR010000004">
    <property type="protein sequence ID" value="KAK7368657.1"/>
    <property type="molecule type" value="Genomic_DNA"/>
</dbReference>
<comment type="caution">
    <text evidence="1">The sequence shown here is derived from an EMBL/GenBank/DDBJ whole genome shotgun (WGS) entry which is preliminary data.</text>
</comment>
<name>A0AAN9RE26_PHACN</name>
<protein>
    <submittedName>
        <fullName evidence="1">Uncharacterized protein</fullName>
    </submittedName>
</protein>
<evidence type="ECO:0000313" key="2">
    <source>
        <dbReference type="Proteomes" id="UP001374584"/>
    </source>
</evidence>
<proteinExistence type="predicted"/>
<evidence type="ECO:0000313" key="1">
    <source>
        <dbReference type="EMBL" id="KAK7368657.1"/>
    </source>
</evidence>
<organism evidence="1 2">
    <name type="scientific">Phaseolus coccineus</name>
    <name type="common">Scarlet runner bean</name>
    <name type="synonym">Phaseolus multiflorus</name>
    <dbReference type="NCBI Taxonomy" id="3886"/>
    <lineage>
        <taxon>Eukaryota</taxon>
        <taxon>Viridiplantae</taxon>
        <taxon>Streptophyta</taxon>
        <taxon>Embryophyta</taxon>
        <taxon>Tracheophyta</taxon>
        <taxon>Spermatophyta</taxon>
        <taxon>Magnoliopsida</taxon>
        <taxon>eudicotyledons</taxon>
        <taxon>Gunneridae</taxon>
        <taxon>Pentapetalae</taxon>
        <taxon>rosids</taxon>
        <taxon>fabids</taxon>
        <taxon>Fabales</taxon>
        <taxon>Fabaceae</taxon>
        <taxon>Papilionoideae</taxon>
        <taxon>50 kb inversion clade</taxon>
        <taxon>NPAAA clade</taxon>
        <taxon>indigoferoid/millettioid clade</taxon>
        <taxon>Phaseoleae</taxon>
        <taxon>Phaseolus</taxon>
    </lineage>
</organism>
<dbReference type="Proteomes" id="UP001374584">
    <property type="component" value="Unassembled WGS sequence"/>
</dbReference>